<gene>
    <name evidence="2" type="primary">uvrB_0</name>
    <name evidence="2" type="ORF">CM83_86559</name>
</gene>
<dbReference type="PANTHER" id="PTHR34494">
    <property type="entry name" value="PROTEIN CBG25024"/>
    <property type="match status" value="1"/>
</dbReference>
<dbReference type="AlphaFoldDB" id="A0A0A9WS11"/>
<evidence type="ECO:0000256" key="1">
    <source>
        <dbReference type="SAM" id="SignalP"/>
    </source>
</evidence>
<evidence type="ECO:0000313" key="2">
    <source>
        <dbReference type="EMBL" id="JAG11252.1"/>
    </source>
</evidence>
<feature type="chain" id="PRO_5002069346" evidence="1">
    <location>
        <begin position="43"/>
        <end position="169"/>
    </location>
</feature>
<reference evidence="2" key="2">
    <citation type="submission" date="2014-07" db="EMBL/GenBank/DDBJ databases">
        <authorList>
            <person name="Hull J."/>
        </authorList>
    </citation>
    <scope>NUCLEOTIDE SEQUENCE</scope>
</reference>
<name>A0A0A9WS11_LYGHE</name>
<sequence length="169" mass="18097">MVKNIWSQSTKEQSGRSVCSRRIMRVTVVLLCASLLCQQSQSSFIDSIPGVSQLKSLVQVISGDAEGAKKTQENFVNTAPVVSQIKSGVQAAQGDKEGAKKTQEQFAHNLEEVVDSTPIIGHIKGGIHIATGDKEKGEEIIKGASSTTGSVIGSFCLHFHIVVINKHII</sequence>
<dbReference type="EMBL" id="GBHO01032352">
    <property type="protein sequence ID" value="JAG11252.1"/>
    <property type="molecule type" value="Transcribed_RNA"/>
</dbReference>
<keyword evidence="1" id="KW-0732">Signal</keyword>
<dbReference type="PANTHER" id="PTHR34494:SF1">
    <property type="entry name" value="PROTEIN CBG25024"/>
    <property type="match status" value="1"/>
</dbReference>
<reference evidence="2" key="1">
    <citation type="journal article" date="2014" name="PLoS ONE">
        <title>Transcriptome-Based Identification of ABC Transporters in the Western Tarnished Plant Bug Lygus hesperus.</title>
        <authorList>
            <person name="Hull J.J."/>
            <person name="Chaney K."/>
            <person name="Geib S.M."/>
            <person name="Fabrick J.A."/>
            <person name="Brent C.S."/>
            <person name="Walsh D."/>
            <person name="Lavine L.C."/>
        </authorList>
    </citation>
    <scope>NUCLEOTIDE SEQUENCE</scope>
</reference>
<accession>A0A0A9WS11</accession>
<protein>
    <submittedName>
        <fullName evidence="2">UvrABC system protein B</fullName>
    </submittedName>
</protein>
<feature type="signal peptide" evidence="1">
    <location>
        <begin position="1"/>
        <end position="42"/>
    </location>
</feature>
<organism evidence="2">
    <name type="scientific">Lygus hesperus</name>
    <name type="common">Western plant bug</name>
    <dbReference type="NCBI Taxonomy" id="30085"/>
    <lineage>
        <taxon>Eukaryota</taxon>
        <taxon>Metazoa</taxon>
        <taxon>Ecdysozoa</taxon>
        <taxon>Arthropoda</taxon>
        <taxon>Hexapoda</taxon>
        <taxon>Insecta</taxon>
        <taxon>Pterygota</taxon>
        <taxon>Neoptera</taxon>
        <taxon>Paraneoptera</taxon>
        <taxon>Hemiptera</taxon>
        <taxon>Heteroptera</taxon>
        <taxon>Panheteroptera</taxon>
        <taxon>Cimicomorpha</taxon>
        <taxon>Miridae</taxon>
        <taxon>Mirini</taxon>
        <taxon>Lygus</taxon>
    </lineage>
</organism>
<proteinExistence type="predicted"/>